<dbReference type="RefSeq" id="WP_183199161.1">
    <property type="nucleotide sequence ID" value="NZ_JACIEK010000002.1"/>
</dbReference>
<dbReference type="InterPro" id="IPR006439">
    <property type="entry name" value="HAD-SF_hydro_IA"/>
</dbReference>
<dbReference type="PANTHER" id="PTHR43481">
    <property type="entry name" value="FRUCTOSE-1-PHOSPHATE PHOSPHATASE"/>
    <property type="match status" value="1"/>
</dbReference>
<dbReference type="PANTHER" id="PTHR43481:SF4">
    <property type="entry name" value="GLYCEROL-1-PHOSPHATE PHOSPHOHYDROLASE 1-RELATED"/>
    <property type="match status" value="1"/>
</dbReference>
<dbReference type="SUPFAM" id="SSF56784">
    <property type="entry name" value="HAD-like"/>
    <property type="match status" value="1"/>
</dbReference>
<dbReference type="InterPro" id="IPR023198">
    <property type="entry name" value="PGP-like_dom2"/>
</dbReference>
<evidence type="ECO:0000313" key="1">
    <source>
        <dbReference type="EMBL" id="MBB3997611.1"/>
    </source>
</evidence>
<name>A0A7W6EAC6_9HYPH</name>
<reference evidence="1 2" key="1">
    <citation type="submission" date="2020-08" db="EMBL/GenBank/DDBJ databases">
        <title>Genomic Encyclopedia of Type Strains, Phase IV (KMG-IV): sequencing the most valuable type-strain genomes for metagenomic binning, comparative biology and taxonomic classification.</title>
        <authorList>
            <person name="Goeker M."/>
        </authorList>
    </citation>
    <scope>NUCLEOTIDE SEQUENCE [LARGE SCALE GENOMIC DNA]</scope>
    <source>
        <strain evidence="1 2">DSM 102238</strain>
    </source>
</reference>
<dbReference type="EC" id="3.1.3.23" evidence="1"/>
<dbReference type="Pfam" id="PF00702">
    <property type="entry name" value="Hydrolase"/>
    <property type="match status" value="1"/>
</dbReference>
<dbReference type="InterPro" id="IPR023214">
    <property type="entry name" value="HAD_sf"/>
</dbReference>
<dbReference type="SFLD" id="SFLDS00003">
    <property type="entry name" value="Haloacid_Dehalogenase"/>
    <property type="match status" value="1"/>
</dbReference>
<sequence>MPAHAYRDRSFGAFLFDMDGTVLSSIAVTERVYGAWAIRHGLDVASFLAGIHGIRAVDTVRRLNLPGVDPETEAAALLAAECADLGGIEAIAGARAFLSSLPSERWAIVTSAPRELALLRLAAGGLPVPPVLVTAEDVAHGKPAPDCFLEGARRLGQRIEDCAVFEDAPAGIRAAEASGAAVVVITATHAHPMTTPHPAIAGYAALRASPMPDGRLRFTAAAA</sequence>
<dbReference type="EMBL" id="JACIEK010000002">
    <property type="protein sequence ID" value="MBB3997611.1"/>
    <property type="molecule type" value="Genomic_DNA"/>
</dbReference>
<dbReference type="Gene3D" id="3.40.50.1000">
    <property type="entry name" value="HAD superfamily/HAD-like"/>
    <property type="match status" value="1"/>
</dbReference>
<proteinExistence type="predicted"/>
<evidence type="ECO:0000313" key="2">
    <source>
        <dbReference type="Proteomes" id="UP000542776"/>
    </source>
</evidence>
<dbReference type="AlphaFoldDB" id="A0A7W6EAC6"/>
<dbReference type="InterPro" id="IPR051806">
    <property type="entry name" value="HAD-like_SPP"/>
</dbReference>
<accession>A0A7W6EAC6</accession>
<keyword evidence="1" id="KW-0378">Hydrolase</keyword>
<comment type="caution">
    <text evidence="1">The sequence shown here is derived from an EMBL/GenBank/DDBJ whole genome shotgun (WGS) entry which is preliminary data.</text>
</comment>
<protein>
    <submittedName>
        <fullName evidence="1">Sugar-phosphatase</fullName>
        <ecNumber evidence="1">3.1.3.23</ecNumber>
    </submittedName>
</protein>
<dbReference type="Gene3D" id="1.10.150.240">
    <property type="entry name" value="Putative phosphatase, domain 2"/>
    <property type="match status" value="1"/>
</dbReference>
<gene>
    <name evidence="1" type="ORF">GGR04_001447</name>
</gene>
<dbReference type="SFLD" id="SFLDG01129">
    <property type="entry name" value="C1.5:_HAD__Beta-PGM__Phosphata"/>
    <property type="match status" value="1"/>
</dbReference>
<dbReference type="InterPro" id="IPR036412">
    <property type="entry name" value="HAD-like_sf"/>
</dbReference>
<dbReference type="PROSITE" id="PS01228">
    <property type="entry name" value="COF_1"/>
    <property type="match status" value="1"/>
</dbReference>
<organism evidence="1 2">
    <name type="scientific">Aureimonas pseudogalii</name>
    <dbReference type="NCBI Taxonomy" id="1744844"/>
    <lineage>
        <taxon>Bacteria</taxon>
        <taxon>Pseudomonadati</taxon>
        <taxon>Pseudomonadota</taxon>
        <taxon>Alphaproteobacteria</taxon>
        <taxon>Hyphomicrobiales</taxon>
        <taxon>Aurantimonadaceae</taxon>
        <taxon>Aureimonas</taxon>
    </lineage>
</organism>
<dbReference type="GO" id="GO:0050308">
    <property type="term" value="F:sugar-phosphatase activity"/>
    <property type="evidence" value="ECO:0007669"/>
    <property type="project" value="UniProtKB-EC"/>
</dbReference>
<keyword evidence="2" id="KW-1185">Reference proteome</keyword>
<dbReference type="Proteomes" id="UP000542776">
    <property type="component" value="Unassembled WGS sequence"/>
</dbReference>
<dbReference type="NCBIfam" id="TIGR01509">
    <property type="entry name" value="HAD-SF-IA-v3"/>
    <property type="match status" value="1"/>
</dbReference>